<name>A0A420ZDB1_UNCK3</name>
<sequence length="97" mass="11214">MISLGTLVLKIREARASTPQPVIDQIRRKLASHGPIAHELIVMLENEAQLKGMEVDCYLEKVQRAADKEDLKKELSQEEQRLLTQFGYILRITRMRL</sequence>
<evidence type="ECO:0000313" key="2">
    <source>
        <dbReference type="Proteomes" id="UP000281261"/>
    </source>
</evidence>
<dbReference type="EMBL" id="QMNG01000002">
    <property type="protein sequence ID" value="RLC37630.1"/>
    <property type="molecule type" value="Genomic_DNA"/>
</dbReference>
<gene>
    <name evidence="1" type="ORF">DRH29_00855</name>
</gene>
<dbReference type="Proteomes" id="UP000281261">
    <property type="component" value="Unassembled WGS sequence"/>
</dbReference>
<evidence type="ECO:0000313" key="1">
    <source>
        <dbReference type="EMBL" id="RLC37630.1"/>
    </source>
</evidence>
<protein>
    <submittedName>
        <fullName evidence="1">Uncharacterized protein</fullName>
    </submittedName>
</protein>
<proteinExistence type="predicted"/>
<comment type="caution">
    <text evidence="1">The sequence shown here is derived from an EMBL/GenBank/DDBJ whole genome shotgun (WGS) entry which is preliminary data.</text>
</comment>
<organism evidence="1 2">
    <name type="scientific">candidate division Kazan bacterium</name>
    <dbReference type="NCBI Taxonomy" id="2202143"/>
    <lineage>
        <taxon>Bacteria</taxon>
        <taxon>Bacteria division Kazan-3B-28</taxon>
    </lineage>
</organism>
<accession>A0A420ZDB1</accession>
<reference evidence="1 2" key="1">
    <citation type="submission" date="2018-06" db="EMBL/GenBank/DDBJ databases">
        <title>Extensive metabolic versatility and redundancy in microbially diverse, dynamic hydrothermal sediments.</title>
        <authorList>
            <person name="Dombrowski N."/>
            <person name="Teske A."/>
            <person name="Baker B.J."/>
        </authorList>
    </citation>
    <scope>NUCLEOTIDE SEQUENCE [LARGE SCALE GENOMIC DNA]</scope>
    <source>
        <strain evidence="1">B79_G16</strain>
    </source>
</reference>
<dbReference type="AlphaFoldDB" id="A0A420ZDB1"/>